<keyword evidence="3" id="KW-1185">Reference proteome</keyword>
<dbReference type="STRING" id="1379270.GEMMAAP_09475"/>
<dbReference type="AlphaFoldDB" id="A0A143BK86"/>
<reference evidence="2 3" key="2">
    <citation type="journal article" date="2016" name="Environ. Microbiol. Rep.">
        <title>Metagenomic evidence for the presence of phototrophic Gemmatimonadetes bacteria in diverse environments.</title>
        <authorList>
            <person name="Zeng Y."/>
            <person name="Baumbach J."/>
            <person name="Barbosa E.G."/>
            <person name="Azevedo V."/>
            <person name="Zhang C."/>
            <person name="Koblizek M."/>
        </authorList>
    </citation>
    <scope>NUCLEOTIDE SEQUENCE [LARGE SCALE GENOMIC DNA]</scope>
    <source>
        <strain evidence="2 3">AP64</strain>
    </source>
</reference>
<keyword evidence="1" id="KW-1133">Transmembrane helix</keyword>
<sequence length="169" mass="17542">MRSASQSPGIGSALRAWLGFALLIVAQFSVRPLIAGRAAADFAVIAVLFSAVRMRPGYAALTGFLTGLALDALAPGSFGASAIVLTLVAFGASWLKAVFFADHVALTGLFVFGAKWLFDIAMTLLTGVGAGVSLLVSLLVWAPLSAALTAIIAVLLLVLFRPLYRPHSL</sequence>
<dbReference type="OrthoDB" id="5297408at2"/>
<proteinExistence type="predicted"/>
<name>A0A143BK86_9BACT</name>
<evidence type="ECO:0000256" key="1">
    <source>
        <dbReference type="SAM" id="Phobius"/>
    </source>
</evidence>
<organism evidence="2 3">
    <name type="scientific">Gemmatimonas phototrophica</name>
    <dbReference type="NCBI Taxonomy" id="1379270"/>
    <lineage>
        <taxon>Bacteria</taxon>
        <taxon>Pseudomonadati</taxon>
        <taxon>Gemmatimonadota</taxon>
        <taxon>Gemmatimonadia</taxon>
        <taxon>Gemmatimonadales</taxon>
        <taxon>Gemmatimonadaceae</taxon>
        <taxon>Gemmatimonas</taxon>
    </lineage>
</organism>
<keyword evidence="1" id="KW-0472">Membrane</keyword>
<evidence type="ECO:0000313" key="3">
    <source>
        <dbReference type="Proteomes" id="UP000076404"/>
    </source>
</evidence>
<protein>
    <submittedName>
        <fullName evidence="2">Uncharacterized protein</fullName>
    </submittedName>
</protein>
<accession>A0A143BK86</accession>
<gene>
    <name evidence="2" type="ORF">GEMMAAP_09475</name>
</gene>
<feature type="transmembrane region" description="Helical" evidence="1">
    <location>
        <begin position="12"/>
        <end position="28"/>
    </location>
</feature>
<feature type="transmembrane region" description="Helical" evidence="1">
    <location>
        <begin position="146"/>
        <end position="164"/>
    </location>
</feature>
<dbReference type="eggNOG" id="ENOG5033ZZP">
    <property type="taxonomic scope" value="Bacteria"/>
</dbReference>
<evidence type="ECO:0000313" key="2">
    <source>
        <dbReference type="EMBL" id="AMW04995.1"/>
    </source>
</evidence>
<reference evidence="2 3" key="1">
    <citation type="journal article" date="2014" name="Proc. Natl. Acad. Sci. U.S.A.">
        <title>Functional type 2 photosynthetic reaction centers found in the rare bacterial phylum Gemmatimonadetes.</title>
        <authorList>
            <person name="Zeng Y."/>
            <person name="Feng F."/>
            <person name="Medova H."/>
            <person name="Dean J."/>
            <person name="Koblizek M."/>
        </authorList>
    </citation>
    <scope>NUCLEOTIDE SEQUENCE [LARGE SCALE GENOMIC DNA]</scope>
    <source>
        <strain evidence="2 3">AP64</strain>
    </source>
</reference>
<dbReference type="RefSeq" id="WP_026850736.1">
    <property type="nucleotide sequence ID" value="NZ_CP011454.1"/>
</dbReference>
<feature type="transmembrane region" description="Helical" evidence="1">
    <location>
        <begin position="64"/>
        <end position="88"/>
    </location>
</feature>
<dbReference type="Proteomes" id="UP000076404">
    <property type="component" value="Chromosome"/>
</dbReference>
<dbReference type="KEGG" id="gph:GEMMAAP_09475"/>
<keyword evidence="1" id="KW-0812">Transmembrane</keyword>
<dbReference type="EMBL" id="CP011454">
    <property type="protein sequence ID" value="AMW04995.1"/>
    <property type="molecule type" value="Genomic_DNA"/>
</dbReference>